<reference evidence="4 5" key="1">
    <citation type="submission" date="2016-07" db="EMBL/GenBank/DDBJ databases">
        <title>Pervasive Adenine N6-methylation of Active Genes in Fungi.</title>
        <authorList>
            <consortium name="DOE Joint Genome Institute"/>
            <person name="Mondo S.J."/>
            <person name="Dannebaum R.O."/>
            <person name="Kuo R.C."/>
            <person name="Labutti K."/>
            <person name="Haridas S."/>
            <person name="Kuo A."/>
            <person name="Salamov A."/>
            <person name="Ahrendt S.R."/>
            <person name="Lipzen A."/>
            <person name="Sullivan W."/>
            <person name="Andreopoulos W.B."/>
            <person name="Clum A."/>
            <person name="Lindquist E."/>
            <person name="Daum C."/>
            <person name="Ramamoorthy G.K."/>
            <person name="Gryganskyi A."/>
            <person name="Culley D."/>
            <person name="Magnuson J.K."/>
            <person name="James T.Y."/>
            <person name="O'Malley M.A."/>
            <person name="Stajich J.E."/>
            <person name="Spatafora J.W."/>
            <person name="Visel A."/>
            <person name="Grigoriev I.V."/>
        </authorList>
    </citation>
    <scope>NUCLEOTIDE SEQUENCE [LARGE SCALE GENOMIC DNA]</scope>
    <source>
        <strain evidence="4 5">JEL800</strain>
    </source>
</reference>
<feature type="compositionally biased region" description="Pro residues" evidence="3">
    <location>
        <begin position="38"/>
        <end position="54"/>
    </location>
</feature>
<accession>A0A1Y2CHN0</accession>
<dbReference type="InterPro" id="IPR032675">
    <property type="entry name" value="LRR_dom_sf"/>
</dbReference>
<evidence type="ECO:0000256" key="1">
    <source>
        <dbReference type="ARBA" id="ARBA00022614"/>
    </source>
</evidence>
<name>A0A1Y2CHN0_9FUNG</name>
<dbReference type="EMBL" id="MCGO01000016">
    <property type="protein sequence ID" value="ORY46561.1"/>
    <property type="molecule type" value="Genomic_DNA"/>
</dbReference>
<dbReference type="Pfam" id="PF13855">
    <property type="entry name" value="LRR_8"/>
    <property type="match status" value="1"/>
</dbReference>
<dbReference type="AlphaFoldDB" id="A0A1Y2CHN0"/>
<evidence type="ECO:0000313" key="4">
    <source>
        <dbReference type="EMBL" id="ORY46561.1"/>
    </source>
</evidence>
<feature type="compositionally biased region" description="Low complexity" evidence="3">
    <location>
        <begin position="26"/>
        <end position="37"/>
    </location>
</feature>
<keyword evidence="5" id="KW-1185">Reference proteome</keyword>
<dbReference type="InterPro" id="IPR001611">
    <property type="entry name" value="Leu-rich_rpt"/>
</dbReference>
<dbReference type="FunFam" id="3.80.10.10:FF:000383">
    <property type="entry name" value="Leucine-rich repeat receptor protein kinase EMS1"/>
    <property type="match status" value="1"/>
</dbReference>
<comment type="caution">
    <text evidence="4">The sequence shown here is derived from an EMBL/GenBank/DDBJ whole genome shotgun (WGS) entry which is preliminary data.</text>
</comment>
<keyword evidence="2" id="KW-0677">Repeat</keyword>
<protein>
    <submittedName>
        <fullName evidence="4">L domain-like protein</fullName>
    </submittedName>
</protein>
<dbReference type="OrthoDB" id="2128836at2759"/>
<organism evidence="4 5">
    <name type="scientific">Rhizoclosmatium globosum</name>
    <dbReference type="NCBI Taxonomy" id="329046"/>
    <lineage>
        <taxon>Eukaryota</taxon>
        <taxon>Fungi</taxon>
        <taxon>Fungi incertae sedis</taxon>
        <taxon>Chytridiomycota</taxon>
        <taxon>Chytridiomycota incertae sedis</taxon>
        <taxon>Chytridiomycetes</taxon>
        <taxon>Chytridiales</taxon>
        <taxon>Chytriomycetaceae</taxon>
        <taxon>Rhizoclosmatium</taxon>
    </lineage>
</organism>
<gene>
    <name evidence="4" type="ORF">BCR33DRAFT_715607</name>
</gene>
<evidence type="ECO:0000256" key="3">
    <source>
        <dbReference type="SAM" id="MobiDB-lite"/>
    </source>
</evidence>
<dbReference type="Proteomes" id="UP000193642">
    <property type="component" value="Unassembled WGS sequence"/>
</dbReference>
<sequence>MTAVSSTQLSYDTLQTPASHSHHLSQQHPPSHSVSQQPPSPSTTPQSHHPPPPLQTTTTTTTLQTLPQELIHLIFLHIHPRTLHPYRRLCTHINTSLLSPSFALLSLKPYFTTIHLQTTRSKKRSVEREVVREYGDEETWDEFDQDVYARFVLRGVREMVLTRDAVWKLFLRRRKVGKGTDGTAFTDSKGDWVVVSIPVELGQLRYLATLDLSYNKLCGEIPSELGGLENLTALNLGFNQLTGSIPLELAQLVSLVSLDLSHNKLNGSLIPDLSSCINLEHFSGELPSNTWPKSLTRIDVSDNDFTGTLSTALYDLSDLKTLYVGGNALTGDIPPDVVHMIAGG</sequence>
<dbReference type="GO" id="GO:0033612">
    <property type="term" value="F:receptor serine/threonine kinase binding"/>
    <property type="evidence" value="ECO:0007669"/>
    <property type="project" value="TreeGrafter"/>
</dbReference>
<proteinExistence type="predicted"/>
<dbReference type="PRINTS" id="PR00019">
    <property type="entry name" value="LEURICHRPT"/>
</dbReference>
<feature type="region of interest" description="Disordered" evidence="3">
    <location>
        <begin position="1"/>
        <end position="59"/>
    </location>
</feature>
<dbReference type="PANTHER" id="PTHR48056">
    <property type="entry name" value="LRR RECEPTOR-LIKE SERINE/THREONINE-PROTEIN KINASE-RELATED"/>
    <property type="match status" value="1"/>
</dbReference>
<keyword evidence="1" id="KW-0433">Leucine-rich repeat</keyword>
<dbReference type="SUPFAM" id="SSF52058">
    <property type="entry name" value="L domain-like"/>
    <property type="match status" value="1"/>
</dbReference>
<dbReference type="PANTHER" id="PTHR48056:SF57">
    <property type="entry name" value="LEUCINE-RICH REPEAT-CONTAINING N-TERMINAL PLANT-TYPE DOMAIN-CONTAINING PROTEIN"/>
    <property type="match status" value="1"/>
</dbReference>
<evidence type="ECO:0000256" key="2">
    <source>
        <dbReference type="ARBA" id="ARBA00022737"/>
    </source>
</evidence>
<dbReference type="Gene3D" id="3.80.10.10">
    <property type="entry name" value="Ribonuclease Inhibitor"/>
    <property type="match status" value="1"/>
</dbReference>
<feature type="compositionally biased region" description="Polar residues" evidence="3">
    <location>
        <begin position="1"/>
        <end position="18"/>
    </location>
</feature>
<dbReference type="InterPro" id="IPR050647">
    <property type="entry name" value="Plant_LRR-RLKs"/>
</dbReference>
<feature type="non-terminal residue" evidence="4">
    <location>
        <position position="344"/>
    </location>
</feature>
<evidence type="ECO:0000313" key="5">
    <source>
        <dbReference type="Proteomes" id="UP000193642"/>
    </source>
</evidence>